<keyword evidence="2" id="KW-1185">Reference proteome</keyword>
<dbReference type="EMBL" id="JBDQQU010000007">
    <property type="protein sequence ID" value="MEO3954359.1"/>
    <property type="molecule type" value="Genomic_DNA"/>
</dbReference>
<dbReference type="Proteomes" id="UP001438292">
    <property type="component" value="Unassembled WGS sequence"/>
</dbReference>
<evidence type="ECO:0000313" key="2">
    <source>
        <dbReference type="Proteomes" id="UP001438292"/>
    </source>
</evidence>
<proteinExistence type="predicted"/>
<accession>A0ABV0H3L0</accession>
<gene>
    <name evidence="1" type="ORF">ABH309_07815</name>
</gene>
<dbReference type="RefSeq" id="WP_347787707.1">
    <property type="nucleotide sequence ID" value="NZ_JBDQQU010000007.1"/>
</dbReference>
<name>A0ABV0H3L0_9NEIS</name>
<reference evidence="1 2" key="1">
    <citation type="submission" date="2024-05" db="EMBL/GenBank/DDBJ databases">
        <authorList>
            <person name="De Oliveira J.P."/>
            <person name="Noriler S.A."/>
            <person name="De Oliveira A.G."/>
            <person name="Sipoli D.S."/>
        </authorList>
    </citation>
    <scope>NUCLEOTIDE SEQUENCE [LARGE SCALE GENOMIC DNA]</scope>
    <source>
        <strain evidence="1 2">LABIM186</strain>
    </source>
</reference>
<comment type="caution">
    <text evidence="1">The sequence shown here is derived from an EMBL/GenBank/DDBJ whole genome shotgun (WGS) entry which is preliminary data.</text>
</comment>
<sequence length="90" mass="10323">MHSSDFVPFVTPIASLQSLQNENDQFDLEWAQRRELLINQNEMATLLRLLRVAREVVTTPSNPDSLCKLAEEIESLAELESELLDSVEFF</sequence>
<evidence type="ECO:0000313" key="1">
    <source>
        <dbReference type="EMBL" id="MEO3954359.1"/>
    </source>
</evidence>
<organism evidence="1 2">
    <name type="scientific">Chromobacterium piscinae</name>
    <dbReference type="NCBI Taxonomy" id="686831"/>
    <lineage>
        <taxon>Bacteria</taxon>
        <taxon>Pseudomonadati</taxon>
        <taxon>Pseudomonadota</taxon>
        <taxon>Betaproteobacteria</taxon>
        <taxon>Neisseriales</taxon>
        <taxon>Chromobacteriaceae</taxon>
        <taxon>Chromobacterium</taxon>
    </lineage>
</organism>
<protein>
    <submittedName>
        <fullName evidence="1">Uncharacterized protein</fullName>
    </submittedName>
</protein>